<dbReference type="GO" id="GO:0006355">
    <property type="term" value="P:regulation of DNA-templated transcription"/>
    <property type="evidence" value="ECO:0007669"/>
    <property type="project" value="InterPro"/>
</dbReference>
<dbReference type="SUPFAM" id="SSF47598">
    <property type="entry name" value="Ribbon-helix-helix"/>
    <property type="match status" value="1"/>
</dbReference>
<sequence>MTTISVPVTEQMLEFINQQIKMGFADNKASVIRRAISRLREEEAIQEILRAEREPDLHGDLRELAKKFKNHG</sequence>
<dbReference type="EMBL" id="MHRT01000010">
    <property type="protein sequence ID" value="OHA28716.1"/>
    <property type="molecule type" value="Genomic_DNA"/>
</dbReference>
<reference evidence="1 2" key="1">
    <citation type="journal article" date="2016" name="Nat. Commun.">
        <title>Thousands of microbial genomes shed light on interconnected biogeochemical processes in an aquifer system.</title>
        <authorList>
            <person name="Anantharaman K."/>
            <person name="Brown C.T."/>
            <person name="Hug L.A."/>
            <person name="Sharon I."/>
            <person name="Castelle C.J."/>
            <person name="Probst A.J."/>
            <person name="Thomas B.C."/>
            <person name="Singh A."/>
            <person name="Wilkins M.J."/>
            <person name="Karaoz U."/>
            <person name="Brodie E.L."/>
            <person name="Williams K.H."/>
            <person name="Hubbard S.S."/>
            <person name="Banfield J.F."/>
        </authorList>
    </citation>
    <scope>NUCLEOTIDE SEQUENCE [LARGE SCALE GENOMIC DNA]</scope>
</reference>
<dbReference type="AlphaFoldDB" id="A0A1G2MXR5"/>
<name>A0A1G2MXR5_9BACT</name>
<evidence type="ECO:0000313" key="2">
    <source>
        <dbReference type="Proteomes" id="UP000178089"/>
    </source>
</evidence>
<evidence type="ECO:0008006" key="3">
    <source>
        <dbReference type="Google" id="ProtNLM"/>
    </source>
</evidence>
<organism evidence="1 2">
    <name type="scientific">Candidatus Taylorbacteria bacterium RIFCSPHIGHO2_12_FULL_45_16</name>
    <dbReference type="NCBI Taxonomy" id="1802315"/>
    <lineage>
        <taxon>Bacteria</taxon>
        <taxon>Candidatus Tayloriibacteriota</taxon>
    </lineage>
</organism>
<proteinExistence type="predicted"/>
<accession>A0A1G2MXR5</accession>
<comment type="caution">
    <text evidence="1">The sequence shown here is derived from an EMBL/GenBank/DDBJ whole genome shotgun (WGS) entry which is preliminary data.</text>
</comment>
<evidence type="ECO:0000313" key="1">
    <source>
        <dbReference type="EMBL" id="OHA28716.1"/>
    </source>
</evidence>
<dbReference type="Proteomes" id="UP000178089">
    <property type="component" value="Unassembled WGS sequence"/>
</dbReference>
<dbReference type="InterPro" id="IPR010985">
    <property type="entry name" value="Ribbon_hlx_hlx"/>
</dbReference>
<dbReference type="STRING" id="1802315.A3F51_03015"/>
<gene>
    <name evidence="1" type="ORF">A3F51_03015</name>
</gene>
<protein>
    <recommendedName>
        <fullName evidence="3">CopG family transcriptional regulator</fullName>
    </recommendedName>
</protein>